<evidence type="ECO:0000256" key="9">
    <source>
        <dbReference type="ARBA" id="ARBA00023136"/>
    </source>
</evidence>
<evidence type="ECO:0000256" key="10">
    <source>
        <dbReference type="ARBA" id="ARBA00023225"/>
    </source>
</evidence>
<dbReference type="InterPro" id="IPR053716">
    <property type="entry name" value="Flag_assembly_chemotaxis_eff"/>
</dbReference>
<gene>
    <name evidence="11" type="ORF">GCM10008111_19030</name>
</gene>
<dbReference type="Proteomes" id="UP000634667">
    <property type="component" value="Unassembled WGS sequence"/>
</dbReference>
<comment type="subcellular location">
    <subcellularLocation>
        <location evidence="1">Cell membrane</location>
        <topology evidence="1">Peripheral membrane protein</topology>
        <orientation evidence="1">Cytoplasmic side</orientation>
    </subcellularLocation>
</comment>
<keyword evidence="10" id="KW-1006">Bacterial flagellum protein export</keyword>
<sequence>MATARLQLLIKVQKEREENLQGHFIRAQQAFVQAEQKYQGLANYRTEYIQQSLQQGAVGLGGRQYNQYVSFISKLDQALTQQGRVVQQTRNAAEQRRQSWLKMQTKRKALEKLVEQAQLKAQLADDRQQQKLADEYAAQRFYRQRLLAEQLPSE</sequence>
<evidence type="ECO:0000313" key="11">
    <source>
        <dbReference type="EMBL" id="GGW63198.1"/>
    </source>
</evidence>
<evidence type="ECO:0000256" key="4">
    <source>
        <dbReference type="ARBA" id="ARBA00022448"/>
    </source>
</evidence>
<dbReference type="EMBL" id="BMYR01000007">
    <property type="protein sequence ID" value="GGW63198.1"/>
    <property type="molecule type" value="Genomic_DNA"/>
</dbReference>
<dbReference type="InterPro" id="IPR052570">
    <property type="entry name" value="FliJ"/>
</dbReference>
<evidence type="ECO:0000256" key="3">
    <source>
        <dbReference type="ARBA" id="ARBA00020392"/>
    </source>
</evidence>
<protein>
    <recommendedName>
        <fullName evidence="3">Flagellar FliJ protein</fullName>
    </recommendedName>
</protein>
<dbReference type="Gene3D" id="1.10.287.1700">
    <property type="match status" value="1"/>
</dbReference>
<evidence type="ECO:0000256" key="5">
    <source>
        <dbReference type="ARBA" id="ARBA00022475"/>
    </source>
</evidence>
<evidence type="ECO:0000256" key="7">
    <source>
        <dbReference type="ARBA" id="ARBA00022795"/>
    </source>
</evidence>
<dbReference type="InterPro" id="IPR012823">
    <property type="entry name" value="Flagell_FliJ"/>
</dbReference>
<dbReference type="Pfam" id="PF02050">
    <property type="entry name" value="FliJ"/>
    <property type="match status" value="1"/>
</dbReference>
<accession>A0ABQ2WMS1</accession>
<keyword evidence="9" id="KW-0472">Membrane</keyword>
<reference evidence="12" key="1">
    <citation type="journal article" date="2019" name="Int. J. Syst. Evol. Microbiol.">
        <title>The Global Catalogue of Microorganisms (GCM) 10K type strain sequencing project: providing services to taxonomists for standard genome sequencing and annotation.</title>
        <authorList>
            <consortium name="The Broad Institute Genomics Platform"/>
            <consortium name="The Broad Institute Genome Sequencing Center for Infectious Disease"/>
            <person name="Wu L."/>
            <person name="Ma J."/>
        </authorList>
    </citation>
    <scope>NUCLEOTIDE SEQUENCE [LARGE SCALE GENOMIC DNA]</scope>
    <source>
        <strain evidence="12">KCTC 23723</strain>
    </source>
</reference>
<keyword evidence="5" id="KW-1003">Cell membrane</keyword>
<dbReference type="PANTHER" id="PTHR38786:SF1">
    <property type="entry name" value="FLAGELLAR FLIJ PROTEIN"/>
    <property type="match status" value="1"/>
</dbReference>
<name>A0ABQ2WMS1_9ALTE</name>
<evidence type="ECO:0000256" key="6">
    <source>
        <dbReference type="ARBA" id="ARBA00022500"/>
    </source>
</evidence>
<evidence type="ECO:0000256" key="1">
    <source>
        <dbReference type="ARBA" id="ARBA00004413"/>
    </source>
</evidence>
<evidence type="ECO:0000313" key="12">
    <source>
        <dbReference type="Proteomes" id="UP000634667"/>
    </source>
</evidence>
<keyword evidence="6" id="KW-0145">Chemotaxis</keyword>
<keyword evidence="7" id="KW-1005">Bacterial flagellum biogenesis</keyword>
<keyword evidence="12" id="KW-1185">Reference proteome</keyword>
<proteinExistence type="inferred from homology"/>
<dbReference type="RefSeq" id="WP_189482882.1">
    <property type="nucleotide sequence ID" value="NZ_BMYR01000007.1"/>
</dbReference>
<comment type="similarity">
    <text evidence="2">Belongs to the FliJ family.</text>
</comment>
<evidence type="ECO:0000256" key="8">
    <source>
        <dbReference type="ARBA" id="ARBA00022927"/>
    </source>
</evidence>
<organism evidence="11 12">
    <name type="scientific">Alishewanella tabrizica</name>
    <dbReference type="NCBI Taxonomy" id="671278"/>
    <lineage>
        <taxon>Bacteria</taxon>
        <taxon>Pseudomonadati</taxon>
        <taxon>Pseudomonadota</taxon>
        <taxon>Gammaproteobacteria</taxon>
        <taxon>Alteromonadales</taxon>
        <taxon>Alteromonadaceae</taxon>
        <taxon>Alishewanella</taxon>
    </lineage>
</organism>
<comment type="caution">
    <text evidence="11">The sequence shown here is derived from an EMBL/GenBank/DDBJ whole genome shotgun (WGS) entry which is preliminary data.</text>
</comment>
<dbReference type="NCBIfam" id="TIGR02473">
    <property type="entry name" value="flagell_FliJ"/>
    <property type="match status" value="1"/>
</dbReference>
<keyword evidence="8" id="KW-0653">Protein transport</keyword>
<dbReference type="PANTHER" id="PTHR38786">
    <property type="entry name" value="FLAGELLAR FLIJ PROTEIN"/>
    <property type="match status" value="1"/>
</dbReference>
<keyword evidence="4" id="KW-0813">Transport</keyword>
<evidence type="ECO:0000256" key="2">
    <source>
        <dbReference type="ARBA" id="ARBA00010004"/>
    </source>
</evidence>